<name>A0A2R7Y0T4_9ARCH</name>
<keyword evidence="1" id="KW-0238">DNA-binding</keyword>
<dbReference type="GO" id="GO:0003677">
    <property type="term" value="F:DNA binding"/>
    <property type="evidence" value="ECO:0007669"/>
    <property type="project" value="UniProtKB-KW"/>
</dbReference>
<dbReference type="Pfam" id="PF07282">
    <property type="entry name" value="Cas12f1-like_TNB"/>
    <property type="match status" value="1"/>
</dbReference>
<dbReference type="Proteomes" id="UP000244066">
    <property type="component" value="Unassembled WGS sequence"/>
</dbReference>
<gene>
    <name evidence="3" type="ORF">B9J98_07620</name>
</gene>
<evidence type="ECO:0000259" key="2">
    <source>
        <dbReference type="Pfam" id="PF07282"/>
    </source>
</evidence>
<dbReference type="NCBIfam" id="TIGR01766">
    <property type="entry name" value="IS200/IS605 family accessory protein TnpB-like domain"/>
    <property type="match status" value="1"/>
</dbReference>
<dbReference type="EMBL" id="NDWU01000026">
    <property type="protein sequence ID" value="PUA31098.1"/>
    <property type="molecule type" value="Genomic_DNA"/>
</dbReference>
<evidence type="ECO:0000313" key="4">
    <source>
        <dbReference type="Proteomes" id="UP000244066"/>
    </source>
</evidence>
<feature type="domain" description="Cas12f1-like TNB" evidence="2">
    <location>
        <begin position="17"/>
        <end position="79"/>
    </location>
</feature>
<sequence>MLRLSKELKRRLNNWWFKKFLAQLNYKAKWEGIEVNAVNPRGSTCPICGSRLKVYLNGQVKCRSCSYYVDRHVTACLNLLKVSDVRLLFSLERPLGVAVSPALTSVSDEDKLGE</sequence>
<dbReference type="InterPro" id="IPR010095">
    <property type="entry name" value="Cas12f1-like_TNB"/>
</dbReference>
<dbReference type="AlphaFoldDB" id="A0A2R7Y0T4"/>
<comment type="caution">
    <text evidence="3">The sequence shown here is derived from an EMBL/GenBank/DDBJ whole genome shotgun (WGS) entry which is preliminary data.</text>
</comment>
<reference evidence="3 4" key="1">
    <citation type="submission" date="2017-04" db="EMBL/GenBank/DDBJ databases">
        <title>Draft Aigarchaeota genome from a New Zealand hot spring.</title>
        <authorList>
            <person name="Reysenbach A.-L."/>
            <person name="Donaho J.A."/>
            <person name="Gerhart J."/>
            <person name="Kelley J.F."/>
            <person name="Kouba K."/>
            <person name="Podar M."/>
            <person name="Stott M."/>
        </authorList>
    </citation>
    <scope>NUCLEOTIDE SEQUENCE [LARGE SCALE GENOMIC DNA]</scope>
    <source>
        <strain evidence="3">NZ13_MG1</strain>
    </source>
</reference>
<proteinExistence type="predicted"/>
<accession>A0A2R7Y0T4</accession>
<protein>
    <recommendedName>
        <fullName evidence="2">Cas12f1-like TNB domain-containing protein</fullName>
    </recommendedName>
</protein>
<evidence type="ECO:0000256" key="1">
    <source>
        <dbReference type="ARBA" id="ARBA00023125"/>
    </source>
</evidence>
<organism evidence="3 4">
    <name type="scientific">Candidatus Terraquivivens tikiterensis</name>
    <dbReference type="NCBI Taxonomy" id="1980982"/>
    <lineage>
        <taxon>Archaea</taxon>
        <taxon>Nitrososphaerota</taxon>
        <taxon>Candidatus Wolframiiraptoraceae</taxon>
        <taxon>Candidatus Terraquivivens</taxon>
    </lineage>
</organism>
<evidence type="ECO:0000313" key="3">
    <source>
        <dbReference type="EMBL" id="PUA31098.1"/>
    </source>
</evidence>